<keyword evidence="1" id="KW-0472">Membrane</keyword>
<evidence type="ECO:0000313" key="3">
    <source>
        <dbReference type="EMBL" id="QLG71930.1"/>
    </source>
</evidence>
<organism evidence="3 4">
    <name type="scientific">Zygotorulaspora mrakii</name>
    <name type="common">Zygosaccharomyces mrakii</name>
    <dbReference type="NCBI Taxonomy" id="42260"/>
    <lineage>
        <taxon>Eukaryota</taxon>
        <taxon>Fungi</taxon>
        <taxon>Dikarya</taxon>
        <taxon>Ascomycota</taxon>
        <taxon>Saccharomycotina</taxon>
        <taxon>Saccharomycetes</taxon>
        <taxon>Saccharomycetales</taxon>
        <taxon>Saccharomycetaceae</taxon>
        <taxon>Zygotorulaspora</taxon>
    </lineage>
</organism>
<dbReference type="GO" id="GO:0046856">
    <property type="term" value="P:phosphatidylinositol dephosphorylation"/>
    <property type="evidence" value="ECO:0007669"/>
    <property type="project" value="InterPro"/>
</dbReference>
<dbReference type="OrthoDB" id="62798at2759"/>
<dbReference type="SUPFAM" id="SSF56219">
    <property type="entry name" value="DNase I-like"/>
    <property type="match status" value="1"/>
</dbReference>
<dbReference type="InterPro" id="IPR036691">
    <property type="entry name" value="Endo/exonu/phosph_ase_sf"/>
</dbReference>
<keyword evidence="1" id="KW-1133">Transmembrane helix</keyword>
<reference evidence="3 4" key="1">
    <citation type="submission" date="2020-07" db="EMBL/GenBank/DDBJ databases">
        <title>The yeast mating-type switching endonuclease HO is a domesticated member of an unorthodox homing genetic element family.</title>
        <authorList>
            <person name="Coughlan A.Y."/>
            <person name="Lombardi L."/>
            <person name="Braun-Galleani S."/>
            <person name="Martos A.R."/>
            <person name="Galeote V."/>
            <person name="Bigey F."/>
            <person name="Dequin S."/>
            <person name="Byrne K.P."/>
            <person name="Wolfe K.H."/>
        </authorList>
    </citation>
    <scope>NUCLEOTIDE SEQUENCE [LARGE SCALE GENOMIC DNA]</scope>
    <source>
        <strain evidence="3 4">NRRL Y-6702</strain>
    </source>
</reference>
<evidence type="ECO:0000313" key="4">
    <source>
        <dbReference type="Proteomes" id="UP000509704"/>
    </source>
</evidence>
<gene>
    <name evidence="3" type="ORF">HG535_0C02820</name>
</gene>
<protein>
    <recommendedName>
        <fullName evidence="2">Inositol polyphosphate-related phosphatase domain-containing protein</fullName>
    </recommendedName>
</protein>
<dbReference type="Pfam" id="PF22669">
    <property type="entry name" value="Exo_endo_phos2"/>
    <property type="match status" value="1"/>
</dbReference>
<name>A0A7H9AZX8_ZYGMR</name>
<keyword evidence="4" id="KW-1185">Reference proteome</keyword>
<dbReference type="RefSeq" id="XP_037143658.1">
    <property type="nucleotide sequence ID" value="XM_037287763.1"/>
</dbReference>
<keyword evidence="1" id="KW-0812">Transmembrane</keyword>
<feature type="domain" description="Inositol polyphosphate-related phosphatase" evidence="2">
    <location>
        <begin position="3"/>
        <end position="318"/>
    </location>
</feature>
<proteinExistence type="predicted"/>
<sequence>MKEEKKTYITSFNCAKKFPFEDQDASSKILARLLPESSTHDVYALGFQELVSTWEASFPTVVKPLVEHLSTLALNSINSRSRTRKYEVVAATSTGAVALMVIADATFKVQGVVSSNYKCGLFNSSLKGSATVCCTLGKPQQATSNETFTFICSHLNANEGPENALLRVSNYREIMGSCALDLRSTLFKAGHVFFLGDLNFRVNGWHDMETDYSDSTILAQMLTNHEELNQLRKDGKVFEGFTESPITFPPTYKYLTLKQSALNHKRTPSWCDRVLYRKYQPGTYSCTKYESIDRFPELQFTDHQAVALDINVPAIAFDEPLVIEATVISSNQKSVGNIADLCIGYIGWFIYLRVYYGLLFGLALFILYKVF</sequence>
<dbReference type="PANTHER" id="PTHR11200">
    <property type="entry name" value="INOSITOL 5-PHOSPHATASE"/>
    <property type="match status" value="1"/>
</dbReference>
<dbReference type="GO" id="GO:0004439">
    <property type="term" value="F:phosphatidylinositol-4,5-bisphosphate 5-phosphatase activity"/>
    <property type="evidence" value="ECO:0007669"/>
    <property type="project" value="TreeGrafter"/>
</dbReference>
<dbReference type="Gene3D" id="3.60.10.10">
    <property type="entry name" value="Endonuclease/exonuclease/phosphatase"/>
    <property type="match status" value="1"/>
</dbReference>
<dbReference type="KEGG" id="zmk:HG535_0C02820"/>
<evidence type="ECO:0000259" key="2">
    <source>
        <dbReference type="SMART" id="SM00128"/>
    </source>
</evidence>
<dbReference type="InterPro" id="IPR000300">
    <property type="entry name" value="IPPc"/>
</dbReference>
<dbReference type="InterPro" id="IPR046985">
    <property type="entry name" value="IP5"/>
</dbReference>
<dbReference type="SMART" id="SM00128">
    <property type="entry name" value="IPPc"/>
    <property type="match status" value="1"/>
</dbReference>
<dbReference type="AlphaFoldDB" id="A0A7H9AZX8"/>
<dbReference type="GeneID" id="59235627"/>
<feature type="transmembrane region" description="Helical" evidence="1">
    <location>
        <begin position="345"/>
        <end position="368"/>
    </location>
</feature>
<dbReference type="EMBL" id="CP058606">
    <property type="protein sequence ID" value="QLG71930.1"/>
    <property type="molecule type" value="Genomic_DNA"/>
</dbReference>
<dbReference type="Proteomes" id="UP000509704">
    <property type="component" value="Chromosome 3"/>
</dbReference>
<evidence type="ECO:0000256" key="1">
    <source>
        <dbReference type="SAM" id="Phobius"/>
    </source>
</evidence>
<dbReference type="PANTHER" id="PTHR11200:SF275">
    <property type="entry name" value="LD06095P"/>
    <property type="match status" value="1"/>
</dbReference>
<accession>A0A7H9AZX8</accession>